<proteinExistence type="predicted"/>
<evidence type="ECO:0000313" key="4">
    <source>
        <dbReference type="Proteomes" id="UP000235392"/>
    </source>
</evidence>
<reference evidence="3 4" key="1">
    <citation type="submission" date="2017-11" db="EMBL/GenBank/DDBJ databases">
        <title>De novo assembly and phasing of dikaryotic genomes from two isolates of Puccinia coronata f. sp. avenae, the causal agent of oat crown rust.</title>
        <authorList>
            <person name="Miller M.E."/>
            <person name="Zhang Y."/>
            <person name="Omidvar V."/>
            <person name="Sperschneider J."/>
            <person name="Schwessinger B."/>
            <person name="Raley C."/>
            <person name="Palmer J.M."/>
            <person name="Garnica D."/>
            <person name="Upadhyaya N."/>
            <person name="Rathjen J."/>
            <person name="Taylor J.M."/>
            <person name="Park R.F."/>
            <person name="Dodds P.N."/>
            <person name="Hirsch C.D."/>
            <person name="Kianian S.F."/>
            <person name="Figueroa M."/>
        </authorList>
    </citation>
    <scope>NUCLEOTIDE SEQUENCE [LARGE SCALE GENOMIC DNA]</scope>
    <source>
        <strain evidence="3">12SD80</strain>
    </source>
</reference>
<feature type="region of interest" description="Disordered" evidence="1">
    <location>
        <begin position="42"/>
        <end position="66"/>
    </location>
</feature>
<protein>
    <submittedName>
        <fullName evidence="3">Uncharacterized protein</fullName>
    </submittedName>
</protein>
<feature type="signal peptide" evidence="2">
    <location>
        <begin position="1"/>
        <end position="24"/>
    </location>
</feature>
<name>A0A2N5V2M8_9BASI</name>
<evidence type="ECO:0000313" key="3">
    <source>
        <dbReference type="EMBL" id="PLW44166.1"/>
    </source>
</evidence>
<feature type="region of interest" description="Disordered" evidence="1">
    <location>
        <begin position="83"/>
        <end position="103"/>
    </location>
</feature>
<dbReference type="Proteomes" id="UP000235392">
    <property type="component" value="Unassembled WGS sequence"/>
</dbReference>
<dbReference type="AlphaFoldDB" id="A0A2N5V2M8"/>
<keyword evidence="2" id="KW-0732">Signal</keyword>
<organism evidence="3 4">
    <name type="scientific">Puccinia coronata f. sp. avenae</name>
    <dbReference type="NCBI Taxonomy" id="200324"/>
    <lineage>
        <taxon>Eukaryota</taxon>
        <taxon>Fungi</taxon>
        <taxon>Dikarya</taxon>
        <taxon>Basidiomycota</taxon>
        <taxon>Pucciniomycotina</taxon>
        <taxon>Pucciniomycetes</taxon>
        <taxon>Pucciniales</taxon>
        <taxon>Pucciniaceae</taxon>
        <taxon>Puccinia</taxon>
    </lineage>
</organism>
<dbReference type="EMBL" id="PGCI01000060">
    <property type="protein sequence ID" value="PLW44166.1"/>
    <property type="molecule type" value="Genomic_DNA"/>
</dbReference>
<feature type="chain" id="PRO_5014613654" evidence="2">
    <location>
        <begin position="25"/>
        <end position="316"/>
    </location>
</feature>
<evidence type="ECO:0000256" key="1">
    <source>
        <dbReference type="SAM" id="MobiDB-lite"/>
    </source>
</evidence>
<feature type="compositionally biased region" description="Basic and acidic residues" evidence="1">
    <location>
        <begin position="83"/>
        <end position="100"/>
    </location>
</feature>
<sequence length="316" mass="36230">MGGFFIRGRFLLICMLGQMGIFQGMHNSGETAAAINSARSVAGRIPQERNPSSSLPSVSRGKRRKPDIDVNMLINDLRRCPPKEKEKTLKKPKTEQMEVKEQEEEQIIIRGSLPQGYKAMSDDEKAVRMYLGEIGLTMDARQAQGIHNPDMNIIQDLTRSLFRKRAHELSGAAFIESEDVSDIRKKEERLLKSIARNLASLTPSKDKQVDDRRQNENELMMELLINLHKLQIIPNDRLTHFLNEENKGQVILSYAINRFSQHRQPEPPLALLIKDLRECLGRSPQRKEMRKILNLLKPETWKQIEALYLKARGGTK</sequence>
<gene>
    <name evidence="3" type="ORF">PCASD_09543</name>
</gene>
<evidence type="ECO:0000256" key="2">
    <source>
        <dbReference type="SAM" id="SignalP"/>
    </source>
</evidence>
<accession>A0A2N5V2M8</accession>
<comment type="caution">
    <text evidence="3">The sequence shown here is derived from an EMBL/GenBank/DDBJ whole genome shotgun (WGS) entry which is preliminary data.</text>
</comment>